<evidence type="ECO:0000313" key="2">
    <source>
        <dbReference type="Proteomes" id="UP001186974"/>
    </source>
</evidence>
<organism evidence="1 2">
    <name type="scientific">Coniosporium uncinatum</name>
    <dbReference type="NCBI Taxonomy" id="93489"/>
    <lineage>
        <taxon>Eukaryota</taxon>
        <taxon>Fungi</taxon>
        <taxon>Dikarya</taxon>
        <taxon>Ascomycota</taxon>
        <taxon>Pezizomycotina</taxon>
        <taxon>Dothideomycetes</taxon>
        <taxon>Dothideomycetes incertae sedis</taxon>
        <taxon>Coniosporium</taxon>
    </lineage>
</organism>
<dbReference type="EMBL" id="JAWDJW010007262">
    <property type="protein sequence ID" value="KAK3062502.1"/>
    <property type="molecule type" value="Genomic_DNA"/>
</dbReference>
<reference evidence="1" key="1">
    <citation type="submission" date="2024-09" db="EMBL/GenBank/DDBJ databases">
        <title>Black Yeasts Isolated from many extreme environments.</title>
        <authorList>
            <person name="Coleine C."/>
            <person name="Stajich J.E."/>
            <person name="Selbmann L."/>
        </authorList>
    </citation>
    <scope>NUCLEOTIDE SEQUENCE</scope>
    <source>
        <strain evidence="1">CCFEE 5737</strain>
    </source>
</reference>
<evidence type="ECO:0000313" key="1">
    <source>
        <dbReference type="EMBL" id="KAK3062502.1"/>
    </source>
</evidence>
<protein>
    <submittedName>
        <fullName evidence="1">Uncharacterized protein</fullName>
    </submittedName>
</protein>
<accession>A0ACC3D648</accession>
<comment type="caution">
    <text evidence="1">The sequence shown here is derived from an EMBL/GenBank/DDBJ whole genome shotgun (WGS) entry which is preliminary data.</text>
</comment>
<keyword evidence="2" id="KW-1185">Reference proteome</keyword>
<gene>
    <name evidence="1" type="ORF">LTS18_003934</name>
</gene>
<sequence length="267" mass="28864">MATNGTTDDGGSYDFIVVGSGPAGSVVASRLARSAKAPSVLLLEAGGAKTDEDALVLADRFSNFMTYPQYNWGYQSAPQKHLNARQVDYSRGRGLGGSSRINFACYTIGPKGDFDHWAEIVGDDFFNWSNARRRYNSIENYDLNVSSEYKNYADFTKAEHGRDGPLKVGMPVQLERGMPELIDAAIEKGMTYNTDINSGNPIGIGICASTAQKGRRTTSALAYLEDRPANLTIVTDSVASKVLFEGKRAIGVLAGGRRCQSSSSRSM</sequence>
<name>A0ACC3D648_9PEZI</name>
<dbReference type="Proteomes" id="UP001186974">
    <property type="component" value="Unassembled WGS sequence"/>
</dbReference>
<proteinExistence type="predicted"/>